<dbReference type="InterPro" id="IPR036736">
    <property type="entry name" value="ACP-like_sf"/>
</dbReference>
<dbReference type="Proteomes" id="UP000290958">
    <property type="component" value="Unassembled WGS sequence"/>
</dbReference>
<dbReference type="InterPro" id="IPR009081">
    <property type="entry name" value="PP-bd_ACP"/>
</dbReference>
<organism evidence="2 3">
    <name type="scientific">Sphingobium fluviale</name>
    <dbReference type="NCBI Taxonomy" id="2506423"/>
    <lineage>
        <taxon>Bacteria</taxon>
        <taxon>Pseudomonadati</taxon>
        <taxon>Pseudomonadota</taxon>
        <taxon>Alphaproteobacteria</taxon>
        <taxon>Sphingomonadales</taxon>
        <taxon>Sphingomonadaceae</taxon>
        <taxon>Sphingobium</taxon>
    </lineage>
</organism>
<protein>
    <submittedName>
        <fullName evidence="2">Acyl carrier protein</fullName>
    </submittedName>
</protein>
<sequence length="72" mass="8220">MWREDREDEPPALVDDTVLLETGFDSMAFAVLVARLDDELGFDPFTMVEEPVYPQTFAEFVAFYAQCAPKPE</sequence>
<dbReference type="OrthoDB" id="123083at2"/>
<evidence type="ECO:0000313" key="3">
    <source>
        <dbReference type="Proteomes" id="UP000290958"/>
    </source>
</evidence>
<keyword evidence="3" id="KW-1185">Reference proteome</keyword>
<comment type="caution">
    <text evidence="2">The sequence shown here is derived from an EMBL/GenBank/DDBJ whole genome shotgun (WGS) entry which is preliminary data.</text>
</comment>
<evidence type="ECO:0000313" key="2">
    <source>
        <dbReference type="EMBL" id="RXR31189.1"/>
    </source>
</evidence>
<dbReference type="Pfam" id="PF00550">
    <property type="entry name" value="PP-binding"/>
    <property type="match status" value="1"/>
</dbReference>
<evidence type="ECO:0000259" key="1">
    <source>
        <dbReference type="Pfam" id="PF00550"/>
    </source>
</evidence>
<gene>
    <name evidence="2" type="ORF">EQG66_02200</name>
</gene>
<dbReference type="EMBL" id="SBKP01000001">
    <property type="protein sequence ID" value="RXR31189.1"/>
    <property type="molecule type" value="Genomic_DNA"/>
</dbReference>
<dbReference type="SUPFAM" id="SSF47336">
    <property type="entry name" value="ACP-like"/>
    <property type="match status" value="1"/>
</dbReference>
<reference evidence="3" key="1">
    <citation type="submission" date="2019-01" db="EMBL/GenBank/DDBJ databases">
        <title>Cytophagaceae bacterium strain CAR-16.</title>
        <authorList>
            <person name="Chen W.-M."/>
        </authorList>
    </citation>
    <scope>NUCLEOTIDE SEQUENCE [LARGE SCALE GENOMIC DNA]</scope>
    <source>
        <strain evidence="3">CHR27</strain>
    </source>
</reference>
<name>A0A4Q1KPL3_9SPHN</name>
<proteinExistence type="predicted"/>
<accession>A0A4Q1KPL3</accession>
<dbReference type="AlphaFoldDB" id="A0A4Q1KPL3"/>
<feature type="domain" description="Carrier" evidence="1">
    <location>
        <begin position="10"/>
        <end position="43"/>
    </location>
</feature>